<keyword evidence="1" id="KW-0732">Signal</keyword>
<dbReference type="AlphaFoldDB" id="A0A2P5YRT8"/>
<reference evidence="2 3" key="1">
    <citation type="submission" date="2015-01" db="EMBL/GenBank/DDBJ databases">
        <title>Genome of allotetraploid Gossypium barbadense reveals genomic plasticity and fiber elongation in cotton evolution.</title>
        <authorList>
            <person name="Chen X."/>
            <person name="Liu X."/>
            <person name="Zhao B."/>
            <person name="Zheng H."/>
            <person name="Hu Y."/>
            <person name="Lu G."/>
            <person name="Yang C."/>
            <person name="Chen J."/>
            <person name="Shan C."/>
            <person name="Zhang L."/>
            <person name="Zhou Y."/>
            <person name="Wang L."/>
            <person name="Guo W."/>
            <person name="Bai Y."/>
            <person name="Ruan J."/>
            <person name="Shangguan X."/>
            <person name="Mao Y."/>
            <person name="Jiang J."/>
            <person name="Zhu Y."/>
            <person name="Lei J."/>
            <person name="Kang H."/>
            <person name="Chen S."/>
            <person name="He X."/>
            <person name="Wang R."/>
            <person name="Wang Y."/>
            <person name="Chen J."/>
            <person name="Wang L."/>
            <person name="Yu S."/>
            <person name="Wang B."/>
            <person name="Wei J."/>
            <person name="Song S."/>
            <person name="Lu X."/>
            <person name="Gao Z."/>
            <person name="Gu W."/>
            <person name="Deng X."/>
            <person name="Ma D."/>
            <person name="Wang S."/>
            <person name="Liang W."/>
            <person name="Fang L."/>
            <person name="Cai C."/>
            <person name="Zhu X."/>
            <person name="Zhou B."/>
            <person name="Zhang Y."/>
            <person name="Chen Z."/>
            <person name="Xu S."/>
            <person name="Zhu R."/>
            <person name="Wang S."/>
            <person name="Zhang T."/>
            <person name="Zhao G."/>
        </authorList>
    </citation>
    <scope>NUCLEOTIDE SEQUENCE [LARGE SCALE GENOMIC DNA]</scope>
    <source>
        <strain evidence="3">cv. Xinhai21</strain>
        <tissue evidence="2">Leaf</tissue>
    </source>
</reference>
<proteinExistence type="predicted"/>
<organism evidence="2 3">
    <name type="scientific">Gossypium barbadense</name>
    <name type="common">Sea Island cotton</name>
    <name type="synonym">Hibiscus barbadensis</name>
    <dbReference type="NCBI Taxonomy" id="3634"/>
    <lineage>
        <taxon>Eukaryota</taxon>
        <taxon>Viridiplantae</taxon>
        <taxon>Streptophyta</taxon>
        <taxon>Embryophyta</taxon>
        <taxon>Tracheophyta</taxon>
        <taxon>Spermatophyta</taxon>
        <taxon>Magnoliopsida</taxon>
        <taxon>eudicotyledons</taxon>
        <taxon>Gunneridae</taxon>
        <taxon>Pentapetalae</taxon>
        <taxon>rosids</taxon>
        <taxon>malvids</taxon>
        <taxon>Malvales</taxon>
        <taxon>Malvaceae</taxon>
        <taxon>Malvoideae</taxon>
        <taxon>Gossypium</taxon>
    </lineage>
</organism>
<feature type="signal peptide" evidence="1">
    <location>
        <begin position="1"/>
        <end position="22"/>
    </location>
</feature>
<dbReference type="Proteomes" id="UP000239757">
    <property type="component" value="Unassembled WGS sequence"/>
</dbReference>
<feature type="chain" id="PRO_5015149749" evidence="1">
    <location>
        <begin position="23"/>
        <end position="97"/>
    </location>
</feature>
<gene>
    <name evidence="2" type="ORF">GOBAR_AA02263</name>
</gene>
<name>A0A2P5YRT8_GOSBA</name>
<sequence>MSSFIRFFHALVFKLHTRVNWASLTTGYRTWDDSPHRTELKNTEYRKRDFLIRCGSDNVGICVFDLHEQVLYLRMTRVLLSDLSPTKWVVSGWLLVA</sequence>
<accession>A0A2P5YRT8</accession>
<dbReference type="EMBL" id="KZ662848">
    <property type="protein sequence ID" value="PPS18317.1"/>
    <property type="molecule type" value="Genomic_DNA"/>
</dbReference>
<evidence type="ECO:0000313" key="2">
    <source>
        <dbReference type="EMBL" id="PPS18317.1"/>
    </source>
</evidence>
<protein>
    <submittedName>
        <fullName evidence="2">Uncharacterized protein</fullName>
    </submittedName>
</protein>
<evidence type="ECO:0000313" key="3">
    <source>
        <dbReference type="Proteomes" id="UP000239757"/>
    </source>
</evidence>
<evidence type="ECO:0000256" key="1">
    <source>
        <dbReference type="SAM" id="SignalP"/>
    </source>
</evidence>